<feature type="transmembrane region" description="Helical" evidence="8">
    <location>
        <begin position="175"/>
        <end position="192"/>
    </location>
</feature>
<feature type="transmembrane region" description="Helical" evidence="8">
    <location>
        <begin position="73"/>
        <end position="93"/>
    </location>
</feature>
<feature type="transmembrane region" description="Helical" evidence="8">
    <location>
        <begin position="1939"/>
        <end position="1960"/>
    </location>
</feature>
<feature type="transmembrane region" description="Helical" evidence="8">
    <location>
        <begin position="1446"/>
        <end position="1463"/>
    </location>
</feature>
<keyword evidence="8" id="KW-0812">Transmembrane</keyword>
<dbReference type="Pfam" id="PF04051">
    <property type="entry name" value="TRAPP"/>
    <property type="match status" value="1"/>
</dbReference>
<feature type="transmembrane region" description="Helical" evidence="8">
    <location>
        <begin position="1872"/>
        <end position="1894"/>
    </location>
</feature>
<evidence type="ECO:0000256" key="8">
    <source>
        <dbReference type="SAM" id="Phobius"/>
    </source>
</evidence>
<dbReference type="GO" id="GO:0048193">
    <property type="term" value="P:Golgi vesicle transport"/>
    <property type="evidence" value="ECO:0007669"/>
    <property type="project" value="InterPro"/>
</dbReference>
<keyword evidence="5" id="KW-0256">Endoplasmic reticulum</keyword>
<dbReference type="FunFam" id="3.30.1380.20:FF:000001">
    <property type="entry name" value="Trafficking protein particle complex subunit BET3"/>
    <property type="match status" value="1"/>
</dbReference>
<dbReference type="EMBL" id="NBNE01000052">
    <property type="protein sequence ID" value="OWZ23650.1"/>
    <property type="molecule type" value="Genomic_DNA"/>
</dbReference>
<reference evidence="10" key="1">
    <citation type="submission" date="2017-03" db="EMBL/GenBank/DDBJ databases">
        <title>Phytopthora megakarya and P. palmivora, two closely related causual agents of cacao black pod achieved similar genome size and gene model numbers by different mechanisms.</title>
        <authorList>
            <person name="Ali S."/>
            <person name="Shao J."/>
            <person name="Larry D.J."/>
            <person name="Kronmiller B."/>
            <person name="Shen D."/>
            <person name="Strem M.D."/>
            <person name="Melnick R.L."/>
            <person name="Guiltinan M.J."/>
            <person name="Tyler B.M."/>
            <person name="Meinhardt L.W."/>
            <person name="Bailey B.A."/>
        </authorList>
    </citation>
    <scope>NUCLEOTIDE SEQUENCE [LARGE SCALE GENOMIC DNA]</scope>
    <source>
        <strain evidence="10">zdho120</strain>
    </source>
</reference>
<proteinExistence type="inferred from homology"/>
<dbReference type="InterPro" id="IPR007194">
    <property type="entry name" value="TRAPP_component"/>
</dbReference>
<feature type="transmembrane region" description="Helical" evidence="8">
    <location>
        <begin position="254"/>
        <end position="272"/>
    </location>
</feature>
<feature type="transmembrane region" description="Helical" evidence="8">
    <location>
        <begin position="36"/>
        <end position="53"/>
    </location>
</feature>
<keyword evidence="10" id="KW-1185">Reference proteome</keyword>
<feature type="transmembrane region" description="Helical" evidence="8">
    <location>
        <begin position="1906"/>
        <end position="1927"/>
    </location>
</feature>
<dbReference type="GO" id="GO:0030008">
    <property type="term" value="C:TRAPP complex"/>
    <property type="evidence" value="ECO:0007669"/>
    <property type="project" value="InterPro"/>
</dbReference>
<dbReference type="SUPFAM" id="SSF111126">
    <property type="entry name" value="Ligand-binding domain in the NO signalling and Golgi transport"/>
    <property type="match status" value="1"/>
</dbReference>
<feature type="transmembrane region" description="Helical" evidence="8">
    <location>
        <begin position="587"/>
        <end position="605"/>
    </location>
</feature>
<feature type="transmembrane region" description="Helical" evidence="8">
    <location>
        <begin position="684"/>
        <end position="705"/>
    </location>
</feature>
<evidence type="ECO:0000256" key="4">
    <source>
        <dbReference type="ARBA" id="ARBA00022448"/>
    </source>
</evidence>
<dbReference type="OrthoDB" id="10262857at2759"/>
<feature type="transmembrane region" description="Helical" evidence="8">
    <location>
        <begin position="2240"/>
        <end position="2263"/>
    </location>
</feature>
<feature type="transmembrane region" description="Helical" evidence="8">
    <location>
        <begin position="1407"/>
        <end position="1434"/>
    </location>
</feature>
<feature type="transmembrane region" description="Helical" evidence="8">
    <location>
        <begin position="657"/>
        <end position="678"/>
    </location>
</feature>
<feature type="transmembrane region" description="Helical" evidence="8">
    <location>
        <begin position="1507"/>
        <end position="1527"/>
    </location>
</feature>
<feature type="transmembrane region" description="Helical" evidence="8">
    <location>
        <begin position="1981"/>
        <end position="1999"/>
    </location>
</feature>
<feature type="transmembrane region" description="Helical" evidence="8">
    <location>
        <begin position="2046"/>
        <end position="2070"/>
    </location>
</feature>
<feature type="transmembrane region" description="Helical" evidence="8">
    <location>
        <begin position="1348"/>
        <end position="1368"/>
    </location>
</feature>
<dbReference type="Gene3D" id="3.30.1380.20">
    <property type="entry name" value="Trafficking protein particle complex subunit 3"/>
    <property type="match status" value="1"/>
</dbReference>
<name>A0A225X375_9STRA</name>
<evidence type="ECO:0000256" key="6">
    <source>
        <dbReference type="ARBA" id="ARBA00022892"/>
    </source>
</evidence>
<keyword evidence="8" id="KW-1133">Transmembrane helix</keyword>
<feature type="transmembrane region" description="Helical" evidence="8">
    <location>
        <begin position="463"/>
        <end position="485"/>
    </location>
</feature>
<feature type="transmembrane region" description="Helical" evidence="8">
    <location>
        <begin position="972"/>
        <end position="996"/>
    </location>
</feature>
<feature type="transmembrane region" description="Helical" evidence="8">
    <location>
        <begin position="198"/>
        <end position="214"/>
    </location>
</feature>
<feature type="transmembrane region" description="Helical" evidence="8">
    <location>
        <begin position="1842"/>
        <end position="1860"/>
    </location>
</feature>
<gene>
    <name evidence="9" type="ORF">PHMEG_0001456</name>
</gene>
<comment type="subcellular location">
    <subcellularLocation>
        <location evidence="2">Endoplasmic reticulum</location>
    </subcellularLocation>
    <subcellularLocation>
        <location evidence="1">Golgi apparatus</location>
        <location evidence="1">cis-Golgi network</location>
    </subcellularLocation>
</comment>
<keyword evidence="8" id="KW-0472">Membrane</keyword>
<comment type="caution">
    <text evidence="9">The sequence shown here is derived from an EMBL/GenBank/DDBJ whole genome shotgun (WGS) entry which is preliminary data.</text>
</comment>
<organism evidence="9 10">
    <name type="scientific">Phytophthora megakarya</name>
    <dbReference type="NCBI Taxonomy" id="4795"/>
    <lineage>
        <taxon>Eukaryota</taxon>
        <taxon>Sar</taxon>
        <taxon>Stramenopiles</taxon>
        <taxon>Oomycota</taxon>
        <taxon>Peronosporomycetes</taxon>
        <taxon>Peronosporales</taxon>
        <taxon>Peronosporaceae</taxon>
        <taxon>Phytophthora</taxon>
    </lineage>
</organism>
<dbReference type="GO" id="GO:0016236">
    <property type="term" value="P:macroautophagy"/>
    <property type="evidence" value="ECO:0007669"/>
    <property type="project" value="UniProtKB-ARBA"/>
</dbReference>
<dbReference type="Proteomes" id="UP000198211">
    <property type="component" value="Unassembled WGS sequence"/>
</dbReference>
<keyword evidence="7" id="KW-0333">Golgi apparatus</keyword>
<protein>
    <submittedName>
        <fullName evidence="9">Uncharacterized protein</fullName>
    </submittedName>
</protein>
<evidence type="ECO:0000313" key="9">
    <source>
        <dbReference type="EMBL" id="OWZ23650.1"/>
    </source>
</evidence>
<dbReference type="STRING" id="4795.A0A225X375"/>
<feature type="transmembrane region" description="Helical" evidence="8">
    <location>
        <begin position="105"/>
        <end position="127"/>
    </location>
</feature>
<evidence type="ECO:0000313" key="10">
    <source>
        <dbReference type="Proteomes" id="UP000198211"/>
    </source>
</evidence>
<feature type="transmembrane region" description="Helical" evidence="8">
    <location>
        <begin position="1016"/>
        <end position="1038"/>
    </location>
</feature>
<dbReference type="CDD" id="cd14942">
    <property type="entry name" value="TRAPPC3_bet3"/>
    <property type="match status" value="1"/>
</dbReference>
<feature type="transmembrane region" description="Helical" evidence="8">
    <location>
        <begin position="625"/>
        <end position="645"/>
    </location>
</feature>
<evidence type="ECO:0000256" key="3">
    <source>
        <dbReference type="ARBA" id="ARBA00006218"/>
    </source>
</evidence>
<sequence length="2370" mass="266227">MEERWNRIQVGRQGAYSIERAESLDHYCKTTSRTRAFLVCILTPIPALSILILQEFLPLRSPSEGWKANWVFWIRLSIMGFPIIYVGIAQLVIFVPGLNVTFNKVLLASLSATAVFVGVGFIEAVTIGFPAPFVAQLAGSCVGIIFPPLIRLVVGPRPFSSDSPCLPYLQQFCRFIIAYITLVVVFPVYKVLYDWLPAAYQGCAIIALTIWKFGAKHFIMHATRKLEDFIPEIVALSVDIISALFVSVCISTSGSVYLTAAFITVDVLQIMMEFKEVRGNAKVVLKLLRDHRMSINLESKSSTNAQSSELLVMILAIAQDPLAFGIRSIDSARLKACIPHPISSGQAKILQELEVSGVYCGQDSITTTVQSSYHTVRVQSSSVKSMLADVNAGSKREPLDHGQQSKQFIVQGLQLLFHCEYLALVEYVECIVPLIFITYKSALEHLPNIVYFPGGGGNWTTHAAANVMASAVLEIISFAMFHLLLQRKFSFSPLYQLAFVLETQMITVQSKLVFTILVLLQYQLEHLGSVAAPTDDPKAAQNSSQLSLWGRVEQKWDAMQIGRQGSYSVERLESLDQYCRTTSRVRVIAVCLMTPLPAFTVAVLLDCLPLEHPSAGWAANWVFWIRWTLTFLAISFWGVSQLITYVPGLEFTLVKRWIVSVGSTVVFVMTCLSAAITVKFPVPFMLQLGSLVMGIFIALMVRLVFNKNDFAADSPHRPYFRRFYHFLFAFLVLGGVYPFYRVVFDAAPLHLRGVMILLLPLWKFAAKHFIVKALRELEDFIPELVAFTVDFFSSLFVSACMTTSGSVYLSVMFIIADVAQALFEIHEVKANAQIVIKLLEDRQKVNTAESVDLLTTIVQVTRNPKESRVKCLDTIRLRACLPHPLTEEQKKQFLVLEASGIYDSNVLSARPRLILPRKQEPFHWLHRQFGQSASIVPVTRIVTTNAKVTQNESTKCKRAETSKKLVEQGLQLLFHCEYLALVEYVECVVPLVFVSYKSILHQLPNLVYYTDGAGTWSFISVVNLLVFSALEIGTFALFTRFLQHKFAFSPLYQLAFVFETQVYLVQAKLLIEMVLLLQSKLAHFGGGYVANIENMQQQQQRVGDAAWSKMPKVNGELFALTYGALVTQLIKDFEDLKVVNQQLDKMGYNIGVRLVDEFLAKSGVANCQDFKETAEVVAKVAFKMFLGINVDVSQWNAEANACSLLIYDNPLTEFVELPPSAYGVLWYSNVLCGVLRGALEMVQMRVEAQFVKDVLQGDEVSEIRLELKGMIEEAMGDDGKKSQVGRQGSYSIERLEIFDYYCRTTTRTRVVLVCILTPLPSVLLILLLECLPLRPPSQGWAVNWVFWIRLSFTIFTMTFARTTMLVAFASDFNAALWKRLIVSCGASAAYVATALLGANVIGFPIPMMWILGGSCMSIYVPVVALLVFGFAPFAKTSPCRQNMQRFSRYFFAYMTLAGVFPLYKALYELIPLKFRGIVIIVLPLWRLAAKQFMVRATRDLKDFMPEIVAFTVGFFSPLLVAVCMSASGSVKFTVLFIVADVGQSLLELHDVRAISKSMKELLQRHQSILKSNIGSATPDLISLILVVTRNSSVFSVQSMKGTTRLLACLPHPIAREYTQPLQLRHSQQRTRILFSQRASIAPMQESLQGPTAEEITRAMTNQFKTTKVKRGWTAIGSKQVVRQGLKVLFHWEYIALVEYVECIVPLVSVVYKVVLEQLTNIIYYPGGSGSLTMTSAVTISPLYQLAFVLETQIYSVQTKLFIETILLLQYELAHLVMSDVKVMNETRNPIQVTETQTVSQTPLWHRIEEFWNEIQVGRQGSYSVERLELLEHYSRTTSKTRVFLVCVLTPLPVLTIAMLLECLPLRLPSEGWVANWMFWVRLSFMVFTLSLAGFSQINAFIPGFNLTVTKMVAASLGICIAQVGTYVLEGAVLGFPVPFMWQLGAITMAIYAPAITRLVFGAGLFEKGSLIWLHHERFQRCFFVHLALTGVYPLYKVLYDLIPHGYRGVVIIVLPIWKFVAKRFVVHATRDLEDFIPELVAFSVDFFSALFLSVCMTTSGSIYLSALFIASDFREVRNNARTLSQIIDVRRAADKNLRVKYGQTTEITDTTRLFTLILGVVRNPSVYQVTSLDGARLWASPPNLIPDQLDKRMQTLGASGIYGPKGHPANRAASIPSERKAPHRLAHWDFQQVSVAPEPVSLSSSPSTVGAMANGTSMKLLKARSLKQAKRSKELVLQGLQLLFHCEYLALVEYIECIVPLVFVSYKSVLEQLPNVVYYPGGAGIWSITAVVNLLVFAVLEVLSLFLLHFCLKQKFEFSPLYQLAFVLETQFYPVQANLFLETIFLLQYQLEHLGADFTFQFAWLRDKRE</sequence>
<feature type="transmembrane region" description="Helical" evidence="8">
    <location>
        <begin position="726"/>
        <end position="743"/>
    </location>
</feature>
<keyword evidence="4" id="KW-0813">Transport</keyword>
<dbReference type="InterPro" id="IPR024096">
    <property type="entry name" value="NO_sig/Golgi_transp_ligand-bd"/>
</dbReference>
<evidence type="ECO:0000256" key="1">
    <source>
        <dbReference type="ARBA" id="ARBA00004222"/>
    </source>
</evidence>
<dbReference type="InterPro" id="IPR016721">
    <property type="entry name" value="Bet3"/>
</dbReference>
<dbReference type="GO" id="GO:0005783">
    <property type="term" value="C:endoplasmic reticulum"/>
    <property type="evidence" value="ECO:0007669"/>
    <property type="project" value="UniProtKB-SubCell"/>
</dbReference>
<accession>A0A225X375</accession>
<feature type="transmembrane region" description="Helical" evidence="8">
    <location>
        <begin position="133"/>
        <end position="154"/>
    </location>
</feature>
<feature type="transmembrane region" description="Helical" evidence="8">
    <location>
        <begin position="2283"/>
        <end position="2308"/>
    </location>
</feature>
<dbReference type="PANTHER" id="PTHR13048">
    <property type="entry name" value="TRAFFICKING PROTEIN PARTICLE COMPLEX SUBUNIT 3"/>
    <property type="match status" value="1"/>
</dbReference>
<feature type="transmembrane region" description="Helical" evidence="8">
    <location>
        <begin position="1310"/>
        <end position="1328"/>
    </location>
</feature>
<feature type="transmembrane region" description="Helical" evidence="8">
    <location>
        <begin position="1380"/>
        <end position="1401"/>
    </location>
</feature>
<evidence type="ECO:0000256" key="5">
    <source>
        <dbReference type="ARBA" id="ARBA00022824"/>
    </source>
</evidence>
<comment type="similarity">
    <text evidence="3">Belongs to the TRAPP small subunits family. BET3 subfamily.</text>
</comment>
<evidence type="ECO:0000256" key="7">
    <source>
        <dbReference type="ARBA" id="ARBA00023034"/>
    </source>
</evidence>
<keyword evidence="6" id="KW-0931">ER-Golgi transport</keyword>
<evidence type="ECO:0000256" key="2">
    <source>
        <dbReference type="ARBA" id="ARBA00004240"/>
    </source>
</evidence>
<dbReference type="GO" id="GO:0005794">
    <property type="term" value="C:Golgi apparatus"/>
    <property type="evidence" value="ECO:0007669"/>
    <property type="project" value="UniProtKB-SubCell"/>
</dbReference>